<evidence type="ECO:0000313" key="2">
    <source>
        <dbReference type="EMBL" id="AOV61172.1"/>
    </source>
</evidence>
<proteinExistence type="predicted"/>
<dbReference type="EMBL" id="KU686207">
    <property type="protein sequence ID" value="AOV60958.1"/>
    <property type="molecule type" value="Genomic_DNA"/>
</dbReference>
<gene>
    <name evidence="1" type="ORF">C350210_126</name>
    <name evidence="2" type="ORF">N440310_126</name>
</gene>
<keyword evidence="4" id="KW-1185">Reference proteome</keyword>
<dbReference type="EMBL" id="KU686208">
    <property type="protein sequence ID" value="AOV61172.1"/>
    <property type="molecule type" value="Genomic_DNA"/>
</dbReference>
<name>A0A1D8KRA0_9CAUD</name>
<evidence type="ECO:0000313" key="1">
    <source>
        <dbReference type="EMBL" id="AOV60958.1"/>
    </source>
</evidence>
<organism evidence="2 3">
    <name type="scientific">Synechococcus phage S-CAM22</name>
    <dbReference type="NCBI Taxonomy" id="1883365"/>
    <lineage>
        <taxon>Viruses</taxon>
        <taxon>Duplodnaviria</taxon>
        <taxon>Heunggongvirae</taxon>
        <taxon>Uroviricota</taxon>
        <taxon>Caudoviricetes</taxon>
        <taxon>Pantevenvirales</taxon>
        <taxon>Kyanoviridae</taxon>
        <taxon>Alisovirus</taxon>
        <taxon>Alisovirus socal22</taxon>
    </lineage>
</organism>
<protein>
    <submittedName>
        <fullName evidence="2">Uncharacterized protein</fullName>
    </submittedName>
</protein>
<dbReference type="Proteomes" id="UP000241089">
    <property type="component" value="Segment"/>
</dbReference>
<accession>A0A1D8KRA0</accession>
<sequence>MTNDFLDNLGAAQHRKMDKKVSRITPETYEKMNEEFEEEGLAFRINVPTQEQIDDWQNQ</sequence>
<reference evidence="3 4" key="1">
    <citation type="journal article" date="2016" name="Virology">
        <title>The genomic content and context of auxiliary metabolic genes in marine cyanomyoviruses.</title>
        <authorList>
            <person name="Crummett L.T."/>
            <person name="Puxty R.J."/>
            <person name="Weihe C."/>
            <person name="Marston M.F."/>
            <person name="Martiny J.B."/>
        </authorList>
    </citation>
    <scope>NUCLEOTIDE SEQUENCE [LARGE SCALE GENOMIC DNA]</scope>
    <source>
        <strain evidence="1">0210CC35</strain>
        <strain evidence="2">0310NB44</strain>
    </source>
</reference>
<evidence type="ECO:0000313" key="4">
    <source>
        <dbReference type="Proteomes" id="UP000241975"/>
    </source>
</evidence>
<dbReference type="Proteomes" id="UP000241975">
    <property type="component" value="Segment"/>
</dbReference>
<evidence type="ECO:0000313" key="3">
    <source>
        <dbReference type="Proteomes" id="UP000241089"/>
    </source>
</evidence>